<dbReference type="EMBL" id="CCKQ01000858">
    <property type="protein sequence ID" value="CDW71958.1"/>
    <property type="molecule type" value="Genomic_DNA"/>
</dbReference>
<dbReference type="InterPro" id="IPR052994">
    <property type="entry name" value="Tiny_macrocysts_regulators"/>
</dbReference>
<feature type="transmembrane region" description="Helical" evidence="1">
    <location>
        <begin position="15"/>
        <end position="36"/>
    </location>
</feature>
<proteinExistence type="predicted"/>
<gene>
    <name evidence="2" type="primary">Contig7395.g7903</name>
    <name evidence="2" type="ORF">STYLEM_909</name>
</gene>
<evidence type="ECO:0000256" key="1">
    <source>
        <dbReference type="SAM" id="Phobius"/>
    </source>
</evidence>
<accession>A0A077ZPY0</accession>
<protein>
    <recommendedName>
        <fullName evidence="4">Pas domain s-box family protein</fullName>
    </recommendedName>
</protein>
<keyword evidence="1" id="KW-1133">Transmembrane helix</keyword>
<sequence length="1491" mass="175388">MLLRKSEMSHYVTESINAIQGIVMLLIVFTLFKFDVMISKMKKNEKSIYSLVSFLILLTGRFLSSYFMVFQIIMIRCGFKNLSCEIQVEDFSVFIESLFVLANVCILSAVDILNSKDNMNLGYFVALIPLLAKLNDEEQFVFINAFLKFKRYPNNSFEYQQVRRFYYKHKRVCTDLKCPINKECKISDIDSDHYGIKLTQNEDDLRHGLTKEFINKILTGAVFFHFNESGSTSKVKFMEIFLKFNDYDFIISTYYKLMDLKNKNLSRNEKQKYEFLQLLMTQKYNLMEKKHDHYDIEKVMQIEQEYITFKQTMIDVTINVQKFWQGLLNRNIQLSELMTIGNRIVLSYIDQKECYDSLIKKKPDFSEVAILNYQFCYNVMNFELEANEAQIVFKKIKEKQKIMIRNFYNVVKTDSGLLIISNHNGKRNNILMVNQLFEEIVGMTSQSIINKNINQFMPRMISIVHDRILDNYFTTYNGIPYERVFERLWFKRIDEAIIPIQARVLTCISQTHGLLLVGNIEFAPPVLLKNLSYNSNQVYFLIADEEGFVINTSQNFLQKFFNTKNNFIQDYRFNVCDIFPLLGDYSKEDLQNGVGTKMNKYFYNHQIDFKKTLDINLIVNECNFKHGIQLKEIYFLEDFTMSILHEKSMFIKDLQTEQNAYFADELSDYGNPTAYFQSQHMNKVMTQIDRLGGKFVSPSGSISSESSNSSSQKGMLQIKNMLDFKKLPQSLVNLKRAVIIYFVVMISTSIAMLTVTLVSHHQFHEDQEMTKNTIYIDRELSNLRLSYRMLIFVAQRKNNSVFLTYDDQIEHIREFFGKLQYYQNQMIDDDHPDNAELQKLITQNVLPIEEINQNGYQSLNNVTFFLGTQQFLSKVAAYLQKSEDEYVQIFQNFYLSDTNNNLTDDQRDAWFIVFNGNKNIRNFMLDLSTRYLYDGKNKEKGYIQTLLIITCLCIGISVVSTGILSPTTSNLDDEELNVIYKWNMIQDATKKVVLENICSFIEWMQQVEADRTKIPDIEKKVVQQIQMNSTQIRHGDLHDISYSSDRSLITIQRNQASFHKFPKQKSSKLLNHDDENFSEIKIDDHFSGETSFLDYISAPNLATFKSTAQEINEDKIPNLDPQEQQKLNGKKLVKKQRFQKLKQTSTTSEVSISHEDSLRKNFQSMQSGRLDVIQESQVVLNQGLNQKQNTQSIEESEIFKKQDIQRLFRLIKLKRLTVFTLFTSIVIGFFLGQYFITHQVITEATDSFNMQFIFSQRISCLTNSLNFMLETYAENKTQYIGYENIKLQDYILQKCGDIETQVQDYTRYPPPQMQFMIDHLRALNTDKACYVAFEDQIDIDWCLSKINKIMSNGYRNAFQQTYYHLTNELIQYESIRASQRTKQYMRERVYKSQTQLFMDLYFDILRPISYRICELVDASIDVYLDVVLDRYFVLFGVFLGFLVFSLIITFKYSLFMLKQVVLRTRMLIKIIPIDELKTIMEKKKVQTMKRA</sequence>
<name>A0A077ZPY0_STYLE</name>
<evidence type="ECO:0008006" key="4">
    <source>
        <dbReference type="Google" id="ProtNLM"/>
    </source>
</evidence>
<dbReference type="InterPro" id="IPR035965">
    <property type="entry name" value="PAS-like_dom_sf"/>
</dbReference>
<dbReference type="Gene3D" id="3.30.450.20">
    <property type="entry name" value="PAS domain"/>
    <property type="match status" value="1"/>
</dbReference>
<dbReference type="PANTHER" id="PTHR31600">
    <property type="entry name" value="TINY MACROCYSTS PROTEIN B-RELATED"/>
    <property type="match status" value="1"/>
</dbReference>
<reference evidence="2 3" key="1">
    <citation type="submission" date="2014-06" db="EMBL/GenBank/DDBJ databases">
        <authorList>
            <person name="Swart Estienne"/>
        </authorList>
    </citation>
    <scope>NUCLEOTIDE SEQUENCE [LARGE SCALE GENOMIC DNA]</scope>
    <source>
        <strain evidence="2 3">130c</strain>
    </source>
</reference>
<feature type="transmembrane region" description="Helical" evidence="1">
    <location>
        <begin position="48"/>
        <end position="73"/>
    </location>
</feature>
<dbReference type="PANTHER" id="PTHR31600:SF2">
    <property type="entry name" value="GAMETE ENRICHED GENE 10 PROTEIN-RELATED"/>
    <property type="match status" value="1"/>
</dbReference>
<dbReference type="SUPFAM" id="SSF55785">
    <property type="entry name" value="PYP-like sensor domain (PAS domain)"/>
    <property type="match status" value="1"/>
</dbReference>
<keyword evidence="3" id="KW-1185">Reference proteome</keyword>
<dbReference type="Proteomes" id="UP000039865">
    <property type="component" value="Unassembled WGS sequence"/>
</dbReference>
<dbReference type="InParanoid" id="A0A077ZPY0"/>
<keyword evidence="1" id="KW-0472">Membrane</keyword>
<organism evidence="2 3">
    <name type="scientific">Stylonychia lemnae</name>
    <name type="common">Ciliate</name>
    <dbReference type="NCBI Taxonomy" id="5949"/>
    <lineage>
        <taxon>Eukaryota</taxon>
        <taxon>Sar</taxon>
        <taxon>Alveolata</taxon>
        <taxon>Ciliophora</taxon>
        <taxon>Intramacronucleata</taxon>
        <taxon>Spirotrichea</taxon>
        <taxon>Stichotrichia</taxon>
        <taxon>Sporadotrichida</taxon>
        <taxon>Oxytrichidae</taxon>
        <taxon>Stylonychinae</taxon>
        <taxon>Stylonychia</taxon>
    </lineage>
</organism>
<feature type="transmembrane region" description="Helical" evidence="1">
    <location>
        <begin position="1431"/>
        <end position="1457"/>
    </location>
</feature>
<feature type="transmembrane region" description="Helical" evidence="1">
    <location>
        <begin position="93"/>
        <end position="113"/>
    </location>
</feature>
<feature type="transmembrane region" description="Helical" evidence="1">
    <location>
        <begin position="738"/>
        <end position="758"/>
    </location>
</feature>
<evidence type="ECO:0000313" key="3">
    <source>
        <dbReference type="Proteomes" id="UP000039865"/>
    </source>
</evidence>
<evidence type="ECO:0000313" key="2">
    <source>
        <dbReference type="EMBL" id="CDW71958.1"/>
    </source>
</evidence>
<feature type="transmembrane region" description="Helical" evidence="1">
    <location>
        <begin position="942"/>
        <end position="964"/>
    </location>
</feature>
<keyword evidence="1" id="KW-0812">Transmembrane</keyword>